<proteinExistence type="predicted"/>
<dbReference type="GO" id="GO:0000287">
    <property type="term" value="F:magnesium ion binding"/>
    <property type="evidence" value="ECO:0007669"/>
    <property type="project" value="InterPro"/>
</dbReference>
<dbReference type="InterPro" id="IPR009528">
    <property type="entry name" value="Restrct_endonuc_II_BsuBI_C"/>
</dbReference>
<evidence type="ECO:0000259" key="1">
    <source>
        <dbReference type="Pfam" id="PF06616"/>
    </source>
</evidence>
<name>A4X140_SALTO</name>
<dbReference type="RefSeq" id="WP_011904027.1">
    <property type="nucleotide sequence ID" value="NC_009380.1"/>
</dbReference>
<evidence type="ECO:0000313" key="3">
    <source>
        <dbReference type="EMBL" id="ABP52590.1"/>
    </source>
</evidence>
<dbReference type="KEGG" id="stp:Strop_0105"/>
<dbReference type="InterPro" id="IPR041962">
    <property type="entry name" value="BsuBI/PstI_N_sf"/>
</dbReference>
<dbReference type="InterPro" id="IPR041963">
    <property type="entry name" value="BsuBI/PstI_C_sf"/>
</dbReference>
<dbReference type="Pfam" id="PF06616">
    <property type="entry name" value="BsuBI_PstI_RE"/>
    <property type="match status" value="1"/>
</dbReference>
<dbReference type="REBASE" id="15127">
    <property type="entry name" value="StrCORF104P"/>
</dbReference>
<evidence type="ECO:0000259" key="2">
    <source>
        <dbReference type="Pfam" id="PF17728"/>
    </source>
</evidence>
<dbReference type="Pfam" id="PF17728">
    <property type="entry name" value="BsuBI_PstI_RE_N"/>
    <property type="match status" value="1"/>
</dbReference>
<dbReference type="Gene3D" id="1.10.10.1820">
    <property type="entry name" value="BsuBI/PstI restriction endonuclease-like"/>
    <property type="match status" value="1"/>
</dbReference>
<reference evidence="4" key="1">
    <citation type="journal article" date="2007" name="Proc. Natl. Acad. Sci. U.S.A.">
        <title>Genome sequencing reveals complex secondary metabolome in the marine actinomycete Salinispora tropica.</title>
        <authorList>
            <person name="Udwary D.W."/>
            <person name="Zeigler L."/>
            <person name="Asolkar R.N."/>
            <person name="Singan V."/>
            <person name="Lapidus A."/>
            <person name="Fenical W."/>
            <person name="Jensen P.R."/>
            <person name="Moore B.S."/>
        </authorList>
    </citation>
    <scope>NUCLEOTIDE SEQUENCE [LARGE SCALE GENOMIC DNA]</scope>
    <source>
        <strain evidence="4">ATCC BAA-916 / DSM 44818 / CNB-440</strain>
    </source>
</reference>
<dbReference type="Gene3D" id="3.40.1350.80">
    <property type="match status" value="1"/>
</dbReference>
<dbReference type="GO" id="GO:0003677">
    <property type="term" value="F:DNA binding"/>
    <property type="evidence" value="ECO:0007669"/>
    <property type="project" value="InterPro"/>
</dbReference>
<feature type="domain" description="BsuBI/PstI restriction endonuclease HTH" evidence="2">
    <location>
        <begin position="5"/>
        <end position="142"/>
    </location>
</feature>
<dbReference type="EMBL" id="CP000667">
    <property type="protein sequence ID" value="ABP52590.1"/>
    <property type="molecule type" value="Genomic_DNA"/>
</dbReference>
<organism evidence="3 4">
    <name type="scientific">Salinispora tropica (strain ATCC BAA-916 / DSM 44818 / JCM 13857 / NBRC 105044 / CNB-440)</name>
    <dbReference type="NCBI Taxonomy" id="369723"/>
    <lineage>
        <taxon>Bacteria</taxon>
        <taxon>Bacillati</taxon>
        <taxon>Actinomycetota</taxon>
        <taxon>Actinomycetes</taxon>
        <taxon>Micromonosporales</taxon>
        <taxon>Micromonosporaceae</taxon>
        <taxon>Salinispora</taxon>
    </lineage>
</organism>
<dbReference type="eggNOG" id="COG0827">
    <property type="taxonomic scope" value="Bacteria"/>
</dbReference>
<protein>
    <submittedName>
        <fullName evidence="3">Type II site-specific deoxyribonuclease</fullName>
        <ecNumber evidence="3">3.1.21.4</ecNumber>
    </submittedName>
</protein>
<dbReference type="HOGENOM" id="CLU_074525_0_0_11"/>
<accession>A4X140</accession>
<keyword evidence="4" id="KW-1185">Reference proteome</keyword>
<dbReference type="Proteomes" id="UP000000235">
    <property type="component" value="Chromosome"/>
</dbReference>
<feature type="domain" description="BsuBI/PstI restriction endonuclease" evidence="1">
    <location>
        <begin position="154"/>
        <end position="307"/>
    </location>
</feature>
<dbReference type="InterPro" id="IPR041454">
    <property type="entry name" value="BsuBI/PstI_N"/>
</dbReference>
<sequence length="314" mass="35281">MSVVRKIEEASQILTALGMDAERSNERSAQTLLALLHLKSDDTWADSANPMLGTRAIMDWIRDEYGRSYAANTRETIRRFTLHQFADAFLIQQNPDQPTRPVNSPKWNYQVTSEALTVVKAFGTPDFDSVLSEYLTRKPGLKAQYATARARNRIPVTLPGGKPFTLSPGGQNVLIKQVVEEFCPQFTPGAEVLYVGDADAKWALFEAERLAEFGVSIDQHGKMPDLVVYLPDKDWIVLVEAASSHGPVDAKRHGELAALFKGATPGLVYISCFPDRREMRKYLHRIAWETEVWCAEDPTHLIHFNGERFLGPYS</sequence>
<dbReference type="GO" id="GO:0009036">
    <property type="term" value="F:type II site-specific deoxyribonuclease activity"/>
    <property type="evidence" value="ECO:0007669"/>
    <property type="project" value="UniProtKB-EC"/>
</dbReference>
<evidence type="ECO:0000313" key="4">
    <source>
        <dbReference type="Proteomes" id="UP000000235"/>
    </source>
</evidence>
<dbReference type="EC" id="3.1.21.4" evidence="3"/>
<gene>
    <name evidence="3" type="ordered locus">Strop_0105</name>
</gene>
<dbReference type="AlphaFoldDB" id="A4X140"/>
<keyword evidence="3" id="KW-0378">Hydrolase</keyword>
<dbReference type="STRING" id="369723.Strop_0105"/>
<dbReference type="GO" id="GO:0009307">
    <property type="term" value="P:DNA restriction-modification system"/>
    <property type="evidence" value="ECO:0007669"/>
    <property type="project" value="InterPro"/>
</dbReference>